<evidence type="ECO:0000313" key="5">
    <source>
        <dbReference type="EMBL" id="AJR05235.1"/>
    </source>
</evidence>
<evidence type="ECO:0000259" key="4">
    <source>
        <dbReference type="Pfam" id="PF20434"/>
    </source>
</evidence>
<evidence type="ECO:0000256" key="1">
    <source>
        <dbReference type="ARBA" id="ARBA00010515"/>
    </source>
</evidence>
<dbReference type="Pfam" id="PF20434">
    <property type="entry name" value="BD-FAE"/>
    <property type="match status" value="1"/>
</dbReference>
<sequence>MSISRLSIFTVLLFALLNSSHLHASKYPPTINGAIQVSYKHVDGIELKSWLFTVTGETPSPALVFFFGGGWAGGNPAQFVHYAQQLQQKGIASMLVDYRVRNRHNTGVAEAVADAKSAMNWLYRNAEHFHIDKKRIGAAGASAGGQLAAATAVLPDYGDMSFTPALLVLFNPVTIMAPEPNLYQPTHWTEAWTGSPLISLSPYHHLSQSLPPTVIYHGTEDKTVAISTAEAFCRKATSLQRKCQVVPFQGKGHGFFNGQKYKSQIIDDLLPFFGQHNWL</sequence>
<reference evidence="5 6" key="1">
    <citation type="submission" date="2013-05" db="EMBL/GenBank/DDBJ databases">
        <title>Complete genome sequence of the lipase-producing bacterium Photobacterium gaetbulicola Gung47.</title>
        <authorList>
            <person name="Kim Y.-O."/>
        </authorList>
    </citation>
    <scope>NUCLEOTIDE SEQUENCE [LARGE SCALE GENOMIC DNA]</scope>
    <source>
        <strain evidence="5 6">Gung47</strain>
    </source>
</reference>
<keyword evidence="6" id="KW-1185">Reference proteome</keyword>
<dbReference type="STRING" id="658445.H744_1c0209"/>
<dbReference type="PATRIC" id="fig|658445.3.peg.230"/>
<dbReference type="HOGENOM" id="CLU_012494_4_3_6"/>
<dbReference type="KEGG" id="pgb:H744_1c0209"/>
<dbReference type="PANTHER" id="PTHR48081:SF30">
    <property type="entry name" value="ACETYL-HYDROLASE LIPR-RELATED"/>
    <property type="match status" value="1"/>
</dbReference>
<feature type="signal peptide" evidence="3">
    <location>
        <begin position="1"/>
        <end position="24"/>
    </location>
</feature>
<dbReference type="PANTHER" id="PTHR48081">
    <property type="entry name" value="AB HYDROLASE SUPERFAMILY PROTEIN C4A8.06C"/>
    <property type="match status" value="1"/>
</dbReference>
<dbReference type="Gene3D" id="3.40.50.1820">
    <property type="entry name" value="alpha/beta hydrolase"/>
    <property type="match status" value="1"/>
</dbReference>
<dbReference type="OrthoDB" id="9775851at2"/>
<keyword evidence="2" id="KW-0378">Hydrolase</keyword>
<dbReference type="GO" id="GO:0004806">
    <property type="term" value="F:triacylglycerol lipase activity"/>
    <property type="evidence" value="ECO:0007669"/>
    <property type="project" value="TreeGrafter"/>
</dbReference>
<dbReference type="Proteomes" id="UP000032303">
    <property type="component" value="Chromosome 1"/>
</dbReference>
<dbReference type="InterPro" id="IPR049492">
    <property type="entry name" value="BD-FAE-like_dom"/>
</dbReference>
<dbReference type="SUPFAM" id="SSF53474">
    <property type="entry name" value="alpha/beta-Hydrolases"/>
    <property type="match status" value="1"/>
</dbReference>
<keyword evidence="3" id="KW-0732">Signal</keyword>
<evidence type="ECO:0000256" key="2">
    <source>
        <dbReference type="ARBA" id="ARBA00022801"/>
    </source>
</evidence>
<comment type="similarity">
    <text evidence="1">Belongs to the 'GDXG' lipolytic enzyme family.</text>
</comment>
<dbReference type="InterPro" id="IPR050300">
    <property type="entry name" value="GDXG_lipolytic_enzyme"/>
</dbReference>
<accession>A0A0C5WQN4</accession>
<name>A0A0C5WQN4_9GAMM</name>
<dbReference type="EMBL" id="CP005973">
    <property type="protein sequence ID" value="AJR05235.1"/>
    <property type="molecule type" value="Genomic_DNA"/>
</dbReference>
<organism evidence="5 6">
    <name type="scientific">Photobacterium gaetbulicola Gung47</name>
    <dbReference type="NCBI Taxonomy" id="658445"/>
    <lineage>
        <taxon>Bacteria</taxon>
        <taxon>Pseudomonadati</taxon>
        <taxon>Pseudomonadota</taxon>
        <taxon>Gammaproteobacteria</taxon>
        <taxon>Vibrionales</taxon>
        <taxon>Vibrionaceae</taxon>
        <taxon>Photobacterium</taxon>
    </lineage>
</organism>
<evidence type="ECO:0000313" key="6">
    <source>
        <dbReference type="Proteomes" id="UP000032303"/>
    </source>
</evidence>
<protein>
    <submittedName>
        <fullName evidence="5">Lipase, putative esterase</fullName>
    </submittedName>
</protein>
<evidence type="ECO:0000256" key="3">
    <source>
        <dbReference type="SAM" id="SignalP"/>
    </source>
</evidence>
<dbReference type="AlphaFoldDB" id="A0A0C5WQN4"/>
<feature type="domain" description="BD-FAE-like" evidence="4">
    <location>
        <begin position="57"/>
        <end position="154"/>
    </location>
</feature>
<proteinExistence type="inferred from homology"/>
<gene>
    <name evidence="5" type="ORF">H744_1c0209</name>
</gene>
<dbReference type="InterPro" id="IPR029058">
    <property type="entry name" value="AB_hydrolase_fold"/>
</dbReference>
<feature type="chain" id="PRO_5002184556" evidence="3">
    <location>
        <begin position="25"/>
        <end position="279"/>
    </location>
</feature>